<name>A0A4U0YGF7_9GAMM</name>
<comment type="caution">
    <text evidence="7">The sequence shown here is derived from an EMBL/GenBank/DDBJ whole genome shotgun (WGS) entry which is preliminary data.</text>
</comment>
<dbReference type="InterPro" id="IPR051533">
    <property type="entry name" value="WaaL-like"/>
</dbReference>
<dbReference type="EMBL" id="SWAV01000005">
    <property type="protein sequence ID" value="TKA90185.1"/>
    <property type="molecule type" value="Genomic_DNA"/>
</dbReference>
<feature type="transmembrane region" description="Helical" evidence="5">
    <location>
        <begin position="430"/>
        <end position="451"/>
    </location>
</feature>
<proteinExistence type="predicted"/>
<keyword evidence="2 5" id="KW-0812">Transmembrane</keyword>
<feature type="transmembrane region" description="Helical" evidence="5">
    <location>
        <begin position="159"/>
        <end position="178"/>
    </location>
</feature>
<feature type="transmembrane region" description="Helical" evidence="5">
    <location>
        <begin position="190"/>
        <end position="208"/>
    </location>
</feature>
<feature type="domain" description="O-antigen ligase-related" evidence="6">
    <location>
        <begin position="296"/>
        <end position="440"/>
    </location>
</feature>
<evidence type="ECO:0000256" key="2">
    <source>
        <dbReference type="ARBA" id="ARBA00022692"/>
    </source>
</evidence>
<dbReference type="Proteomes" id="UP000305198">
    <property type="component" value="Unassembled WGS sequence"/>
</dbReference>
<dbReference type="PANTHER" id="PTHR37422:SF13">
    <property type="entry name" value="LIPOPOLYSACCHARIDE BIOSYNTHESIS PROTEIN PA4999-RELATED"/>
    <property type="match status" value="1"/>
</dbReference>
<keyword evidence="7" id="KW-0436">Ligase</keyword>
<feature type="transmembrane region" description="Helical" evidence="5">
    <location>
        <begin position="345"/>
        <end position="364"/>
    </location>
</feature>
<comment type="subcellular location">
    <subcellularLocation>
        <location evidence="1">Membrane</location>
        <topology evidence="1">Multi-pass membrane protein</topology>
    </subcellularLocation>
</comment>
<evidence type="ECO:0000256" key="5">
    <source>
        <dbReference type="SAM" id="Phobius"/>
    </source>
</evidence>
<feature type="transmembrane region" description="Helical" evidence="5">
    <location>
        <begin position="124"/>
        <end position="147"/>
    </location>
</feature>
<dbReference type="Pfam" id="PF04932">
    <property type="entry name" value="Wzy_C"/>
    <property type="match status" value="1"/>
</dbReference>
<keyword evidence="4 5" id="KW-0472">Membrane</keyword>
<feature type="transmembrane region" description="Helical" evidence="5">
    <location>
        <begin position="98"/>
        <end position="118"/>
    </location>
</feature>
<feature type="transmembrane region" description="Helical" evidence="5">
    <location>
        <begin position="463"/>
        <end position="482"/>
    </location>
</feature>
<evidence type="ECO:0000259" key="6">
    <source>
        <dbReference type="Pfam" id="PF04932"/>
    </source>
</evidence>
<dbReference type="GO" id="GO:0016020">
    <property type="term" value="C:membrane"/>
    <property type="evidence" value="ECO:0007669"/>
    <property type="project" value="UniProtKB-SubCell"/>
</dbReference>
<protein>
    <submittedName>
        <fullName evidence="7">O-antigen ligase family protein</fullName>
    </submittedName>
</protein>
<evidence type="ECO:0000313" key="7">
    <source>
        <dbReference type="EMBL" id="TKA90185.1"/>
    </source>
</evidence>
<feature type="transmembrane region" description="Helical" evidence="5">
    <location>
        <begin position="315"/>
        <end position="333"/>
    </location>
</feature>
<evidence type="ECO:0000256" key="1">
    <source>
        <dbReference type="ARBA" id="ARBA00004141"/>
    </source>
</evidence>
<feature type="transmembrane region" description="Helical" evidence="5">
    <location>
        <begin position="293"/>
        <end position="309"/>
    </location>
</feature>
<dbReference type="AlphaFoldDB" id="A0A4U0YGF7"/>
<dbReference type="GO" id="GO:0016874">
    <property type="term" value="F:ligase activity"/>
    <property type="evidence" value="ECO:0007669"/>
    <property type="project" value="UniProtKB-KW"/>
</dbReference>
<feature type="transmembrane region" description="Helical" evidence="5">
    <location>
        <begin position="220"/>
        <end position="237"/>
    </location>
</feature>
<evidence type="ECO:0000256" key="4">
    <source>
        <dbReference type="ARBA" id="ARBA00023136"/>
    </source>
</evidence>
<keyword evidence="3 5" id="KW-1133">Transmembrane helix</keyword>
<organism evidence="7 8">
    <name type="scientific">Halopseudomonas bauzanensis</name>
    <dbReference type="NCBI Taxonomy" id="653930"/>
    <lineage>
        <taxon>Bacteria</taxon>
        <taxon>Pseudomonadati</taxon>
        <taxon>Pseudomonadota</taxon>
        <taxon>Gammaproteobacteria</taxon>
        <taxon>Pseudomonadales</taxon>
        <taxon>Pseudomonadaceae</taxon>
        <taxon>Halopseudomonas</taxon>
    </lineage>
</organism>
<gene>
    <name evidence="7" type="ORF">FA869_13735</name>
</gene>
<evidence type="ECO:0000256" key="3">
    <source>
        <dbReference type="ARBA" id="ARBA00022989"/>
    </source>
</evidence>
<evidence type="ECO:0000313" key="8">
    <source>
        <dbReference type="Proteomes" id="UP000305198"/>
    </source>
</evidence>
<reference evidence="7 8" key="1">
    <citation type="submission" date="2019-04" db="EMBL/GenBank/DDBJ databases">
        <title>Crypto-aerobic microbial life in anoxic (sulfidic) marine sediments.</title>
        <authorList>
            <person name="Bhattacharya S."/>
            <person name="Roy C."/>
            <person name="Mondal N."/>
            <person name="Sarkar J."/>
            <person name="Mandal S."/>
            <person name="Rameez M.J."/>
            <person name="Ghosh W."/>
        </authorList>
    </citation>
    <scope>NUCLEOTIDE SEQUENCE [LARGE SCALE GENOMIC DNA]</scope>
    <source>
        <strain evidence="7 8">SBBB</strain>
    </source>
</reference>
<sequence length="529" mass="59300">MPARLAMLAPPVTSMPLSPQSSDWQLPTGNSCVNNAWPGPRSFPATASRLGISTFIRHCKPIRPNHFHRPRPLLEPRQPTCRYIAPRSAARDPMKTQYLRLNAAFLALVCLFVVFGNLPRFVPIAGSFGNVNASELVIYLCAAPILIKNFKRLITSRAVLFLLAVNAFSLGVGIYHYGLALDSMFYNIRLSAMILSGFAAGVALHWIFRDDITRLTKAYVVTYGAAALFSFVLLVIYPDSTVLWLKLEQMGISFTGDPHQFRLVSTYLDPNFFGTIIVLPILMGTLLIQRSSYFAILLLMVIALLFSFSRSGISLALLAFACVFGLRILSMVTQYQSKHIGVRPAHVYFLLLSPFLVLALIYVFDSQVERVVERFTTTRDDGSALSRLRAFDTGTELIAQHPLLGHGYNFAIRYLFKDGTKVDSSLQMVIMSYGFIGTLVTLVAGSLWAWVISGKLRQLPSPLPYLLFRKLLIYTALTLLWAGHFNQIVFYPFWLLPVLALFFYFDQLCVSLKSPHPFRSPHGTFAHSF</sequence>
<dbReference type="InterPro" id="IPR007016">
    <property type="entry name" value="O-antigen_ligase-rel_domated"/>
</dbReference>
<dbReference type="PANTHER" id="PTHR37422">
    <property type="entry name" value="TEICHURONIC ACID BIOSYNTHESIS PROTEIN TUAE"/>
    <property type="match status" value="1"/>
</dbReference>
<feature type="transmembrane region" description="Helical" evidence="5">
    <location>
        <begin position="488"/>
        <end position="505"/>
    </location>
</feature>
<accession>A0A4U0YGF7</accession>